<proteinExistence type="predicted"/>
<name>A0A0B7C0T1_9EUPU</name>
<reference evidence="1" key="1">
    <citation type="submission" date="2014-12" db="EMBL/GenBank/DDBJ databases">
        <title>Insight into the proteome of Arion vulgaris.</title>
        <authorList>
            <person name="Aradska J."/>
            <person name="Bulat T."/>
            <person name="Smidak R."/>
            <person name="Sarate P."/>
            <person name="Gangsoo J."/>
            <person name="Sialana F."/>
            <person name="Bilban M."/>
            <person name="Lubec G."/>
        </authorList>
    </citation>
    <scope>NUCLEOTIDE SEQUENCE</scope>
    <source>
        <tissue evidence="1">Skin</tissue>
    </source>
</reference>
<dbReference type="AlphaFoldDB" id="A0A0B7C0T1"/>
<dbReference type="EMBL" id="HACG01051957">
    <property type="protein sequence ID" value="CEK98828.1"/>
    <property type="molecule type" value="Transcribed_RNA"/>
</dbReference>
<sequence>MAVGKTLVIKCFSRHFAADPFKLLWCKQSFVISQASYVSCRQLQEKYLCNGNLVKHKHAVRLSKDQYNSLTPPASMSTNAFLTSCSKKIWPSSVCHQPRNNYSSGQEAHLP</sequence>
<gene>
    <name evidence="1" type="primary">ORF219733</name>
</gene>
<evidence type="ECO:0000313" key="1">
    <source>
        <dbReference type="EMBL" id="CEK98828.1"/>
    </source>
</evidence>
<feature type="non-terminal residue" evidence="1">
    <location>
        <position position="111"/>
    </location>
</feature>
<organism evidence="1">
    <name type="scientific">Arion vulgaris</name>
    <dbReference type="NCBI Taxonomy" id="1028688"/>
    <lineage>
        <taxon>Eukaryota</taxon>
        <taxon>Metazoa</taxon>
        <taxon>Spiralia</taxon>
        <taxon>Lophotrochozoa</taxon>
        <taxon>Mollusca</taxon>
        <taxon>Gastropoda</taxon>
        <taxon>Heterobranchia</taxon>
        <taxon>Euthyneura</taxon>
        <taxon>Panpulmonata</taxon>
        <taxon>Eupulmonata</taxon>
        <taxon>Stylommatophora</taxon>
        <taxon>Helicina</taxon>
        <taxon>Arionoidea</taxon>
        <taxon>Arionidae</taxon>
        <taxon>Arion</taxon>
    </lineage>
</organism>
<protein>
    <submittedName>
        <fullName evidence="1">Uncharacterized protein</fullName>
    </submittedName>
</protein>
<accession>A0A0B7C0T1</accession>